<dbReference type="NCBIfam" id="NF008441">
    <property type="entry name" value="PRK11285.1"/>
    <property type="match status" value="1"/>
</dbReference>
<dbReference type="InterPro" id="IPR001851">
    <property type="entry name" value="ABC_transp_permease"/>
</dbReference>
<evidence type="ECO:0000313" key="8">
    <source>
        <dbReference type="EMBL" id="ABO90440.1"/>
    </source>
</evidence>
<dbReference type="Pfam" id="PF02653">
    <property type="entry name" value="BPD_transp_2"/>
    <property type="match status" value="1"/>
</dbReference>
<comment type="similarity">
    <text evidence="2">Belongs to the binding-protein-dependent transport system permease family. AraH/RbsC subfamily.</text>
</comment>
<dbReference type="PANTHER" id="PTHR32196">
    <property type="entry name" value="ABC TRANSPORTER PERMEASE PROTEIN YPHD-RELATED-RELATED"/>
    <property type="match status" value="1"/>
</dbReference>
<keyword evidence="3" id="KW-1003">Cell membrane</keyword>
<dbReference type="Proteomes" id="UP000000225">
    <property type="component" value="Chromosome"/>
</dbReference>
<proteinExistence type="inferred from homology"/>
<evidence type="ECO:0000256" key="4">
    <source>
        <dbReference type="ARBA" id="ARBA00022692"/>
    </source>
</evidence>
<sequence length="302" mass="31765">MTTTTSVGQAATVSAATGTRVQLARVWDQYGMLVIFAILFLLACVLIPNFASLINMRGLGLAVSMSGMVACGMLFCLASGEFDMSVGVLFGLINGIVVAKFKINALITTLATMQMARGVGYIISDGKAVGIVEEGFFELGSSALLGIPTPIWLTALCFVLFGLLLNKTTFGRNTLAMGGNEEAARLAGVNVVRTKIIIFTMTGLIASIAGIILASRMTSGQPMTSIGFELVVISACVLGGVSMKGGIGKISYIIAGVLILGLMENAMNLLNISPFAQYVVRGLILLAAVLFDRYKQVRKARV</sequence>
<feature type="transmembrane region" description="Helical" evidence="7">
    <location>
        <begin position="30"/>
        <end position="51"/>
    </location>
</feature>
<feature type="transmembrane region" description="Helical" evidence="7">
    <location>
        <begin position="58"/>
        <end position="80"/>
    </location>
</feature>
<name>A4SNG8_AERS4</name>
<feature type="transmembrane region" description="Helical" evidence="7">
    <location>
        <begin position="250"/>
        <end position="269"/>
    </location>
</feature>
<dbReference type="RefSeq" id="WP_011898811.1">
    <property type="nucleotide sequence ID" value="NC_009348.1"/>
</dbReference>
<dbReference type="eggNOG" id="COG1172">
    <property type="taxonomic scope" value="Bacteria"/>
</dbReference>
<protein>
    <submittedName>
        <fullName evidence="8">ABC-type arabinose transporter, permease protein</fullName>
    </submittedName>
</protein>
<evidence type="ECO:0000256" key="6">
    <source>
        <dbReference type="ARBA" id="ARBA00023136"/>
    </source>
</evidence>
<evidence type="ECO:0000256" key="1">
    <source>
        <dbReference type="ARBA" id="ARBA00004429"/>
    </source>
</evidence>
<dbReference type="GO" id="GO:0005886">
    <property type="term" value="C:plasma membrane"/>
    <property type="evidence" value="ECO:0007669"/>
    <property type="project" value="UniProtKB-SubCell"/>
</dbReference>
<keyword evidence="5 7" id="KW-1133">Transmembrane helix</keyword>
<keyword evidence="4 7" id="KW-0812">Transmembrane</keyword>
<feature type="transmembrane region" description="Helical" evidence="7">
    <location>
        <begin position="143"/>
        <end position="165"/>
    </location>
</feature>
<gene>
    <name evidence="8" type="primary">araH</name>
    <name evidence="8" type="ordered locus">ASA_2394</name>
</gene>
<dbReference type="STRING" id="29491.GCA_000820065_01534"/>
<keyword evidence="6 7" id="KW-0472">Membrane</keyword>
<feature type="transmembrane region" description="Helical" evidence="7">
    <location>
        <begin position="226"/>
        <end position="243"/>
    </location>
</feature>
<feature type="transmembrane region" description="Helical" evidence="7">
    <location>
        <begin position="196"/>
        <end position="214"/>
    </location>
</feature>
<dbReference type="GO" id="GO:0022857">
    <property type="term" value="F:transmembrane transporter activity"/>
    <property type="evidence" value="ECO:0007669"/>
    <property type="project" value="InterPro"/>
</dbReference>
<dbReference type="CDD" id="cd06579">
    <property type="entry name" value="TM_PBP1_transp_AraH_like"/>
    <property type="match status" value="1"/>
</dbReference>
<dbReference type="EMBL" id="CP000644">
    <property type="protein sequence ID" value="ABO90440.1"/>
    <property type="molecule type" value="Genomic_DNA"/>
</dbReference>
<reference evidence="9" key="1">
    <citation type="journal article" date="2008" name="BMC Genomics">
        <title>The genome of Aeromonas salmonicida subsp. salmonicida A449: insights into the evolution of a fish pathogen.</title>
        <authorList>
            <person name="Reith M.E."/>
            <person name="Singh R.K."/>
            <person name="Curtis B."/>
            <person name="Boyd J.M."/>
            <person name="Bouevitch A."/>
            <person name="Kimball J."/>
            <person name="Munholland J."/>
            <person name="Murphy C."/>
            <person name="Sarty D."/>
            <person name="Williams J."/>
            <person name="Nash J.H."/>
            <person name="Johnson S.C."/>
            <person name="Brown L.L."/>
        </authorList>
    </citation>
    <scope>NUCLEOTIDE SEQUENCE [LARGE SCALE GENOMIC DNA]</scope>
    <source>
        <strain evidence="9">A449</strain>
    </source>
</reference>
<dbReference type="AlphaFoldDB" id="A4SNG8"/>
<evidence type="ECO:0000256" key="3">
    <source>
        <dbReference type="ARBA" id="ARBA00022475"/>
    </source>
</evidence>
<feature type="transmembrane region" description="Helical" evidence="7">
    <location>
        <begin position="275"/>
        <end position="291"/>
    </location>
</feature>
<evidence type="ECO:0000256" key="7">
    <source>
        <dbReference type="SAM" id="Phobius"/>
    </source>
</evidence>
<evidence type="ECO:0000256" key="5">
    <source>
        <dbReference type="ARBA" id="ARBA00022989"/>
    </source>
</evidence>
<comment type="subcellular location">
    <subcellularLocation>
        <location evidence="1">Cell inner membrane</location>
        <topology evidence="1">Multi-pass membrane protein</topology>
    </subcellularLocation>
</comment>
<evidence type="ECO:0000256" key="2">
    <source>
        <dbReference type="ARBA" id="ARBA00007942"/>
    </source>
</evidence>
<dbReference type="PANTHER" id="PTHR32196:SF37">
    <property type="entry name" value="L-ARABINOSE TRANSPORT SYSTEM PERMEASE PROTEIN ARAH"/>
    <property type="match status" value="1"/>
</dbReference>
<evidence type="ECO:0000313" key="9">
    <source>
        <dbReference type="Proteomes" id="UP000000225"/>
    </source>
</evidence>
<organism evidence="8 9">
    <name type="scientific">Aeromonas salmonicida (strain A449)</name>
    <dbReference type="NCBI Taxonomy" id="382245"/>
    <lineage>
        <taxon>Bacteria</taxon>
        <taxon>Pseudomonadati</taxon>
        <taxon>Pseudomonadota</taxon>
        <taxon>Gammaproteobacteria</taxon>
        <taxon>Aeromonadales</taxon>
        <taxon>Aeromonadaceae</taxon>
        <taxon>Aeromonas</taxon>
    </lineage>
</organism>
<accession>A4SNG8</accession>
<dbReference type="KEGG" id="asa:ASA_2394"/>
<dbReference type="PATRIC" id="fig|382245.13.peg.2355"/>
<dbReference type="HOGENOM" id="CLU_028880_4_1_6"/>